<organism evidence="2 3">
    <name type="scientific">Natrarchaeobius chitinivorans</name>
    <dbReference type="NCBI Taxonomy" id="1679083"/>
    <lineage>
        <taxon>Archaea</taxon>
        <taxon>Methanobacteriati</taxon>
        <taxon>Methanobacteriota</taxon>
        <taxon>Stenosarchaea group</taxon>
        <taxon>Halobacteria</taxon>
        <taxon>Halobacteriales</taxon>
        <taxon>Natrialbaceae</taxon>
        <taxon>Natrarchaeobius</taxon>
    </lineage>
</organism>
<evidence type="ECO:0000313" key="3">
    <source>
        <dbReference type="Proteomes" id="UP000281431"/>
    </source>
</evidence>
<evidence type="ECO:0000313" key="2">
    <source>
        <dbReference type="EMBL" id="RQH00972.1"/>
    </source>
</evidence>
<feature type="transmembrane region" description="Helical" evidence="1">
    <location>
        <begin position="54"/>
        <end position="73"/>
    </location>
</feature>
<dbReference type="Proteomes" id="UP000281431">
    <property type="component" value="Unassembled WGS sequence"/>
</dbReference>
<keyword evidence="1" id="KW-0812">Transmembrane</keyword>
<gene>
    <name evidence="2" type="ORF">EA472_10165</name>
</gene>
<dbReference type="EMBL" id="REFZ01000005">
    <property type="protein sequence ID" value="RQH00972.1"/>
    <property type="molecule type" value="Genomic_DNA"/>
</dbReference>
<feature type="transmembrane region" description="Helical" evidence="1">
    <location>
        <begin position="29"/>
        <end position="48"/>
    </location>
</feature>
<sequence length="82" mass="8525">MYEKTIGRPERDPFDVLVDVLAAVDRYDFVLGVVPVAFAVALVASNVTGLSTTGAVLAASVVGALAIVDACYLNPPIDQDST</sequence>
<dbReference type="Pfam" id="PF26047">
    <property type="entry name" value="DUF8015"/>
    <property type="match status" value="1"/>
</dbReference>
<keyword evidence="1" id="KW-1133">Transmembrane helix</keyword>
<comment type="caution">
    <text evidence="2">The sequence shown here is derived from an EMBL/GenBank/DDBJ whole genome shotgun (WGS) entry which is preliminary data.</text>
</comment>
<dbReference type="AlphaFoldDB" id="A0A3N6MX38"/>
<keyword evidence="3" id="KW-1185">Reference proteome</keyword>
<reference evidence="2 3" key="1">
    <citation type="submission" date="2018-10" db="EMBL/GenBank/DDBJ databases">
        <title>Natrarchaeobius chitinivorans gen. nov., sp. nov., and Natrarchaeobius haloalkaliphilus sp. nov., alkaliphilic, chitin-utilizing haloarchaea from hypersaline alkaline lakes.</title>
        <authorList>
            <person name="Sorokin D.Y."/>
            <person name="Elcheninov A.G."/>
            <person name="Kostrikina N.A."/>
            <person name="Bale N.J."/>
            <person name="Sinninghe Damste J.S."/>
            <person name="Khijniak T.V."/>
            <person name="Kublanov I.V."/>
            <person name="Toshchakov S.V."/>
        </authorList>
    </citation>
    <scope>NUCLEOTIDE SEQUENCE [LARGE SCALE GENOMIC DNA]</scope>
    <source>
        <strain evidence="2 3">AArcht7</strain>
    </source>
</reference>
<name>A0A3N6MX38_NATCH</name>
<accession>A0A3N6MX38</accession>
<protein>
    <submittedName>
        <fullName evidence="2">Uncharacterized protein</fullName>
    </submittedName>
</protein>
<proteinExistence type="predicted"/>
<evidence type="ECO:0000256" key="1">
    <source>
        <dbReference type="SAM" id="Phobius"/>
    </source>
</evidence>
<dbReference type="InterPro" id="IPR058328">
    <property type="entry name" value="DUF8015"/>
</dbReference>
<keyword evidence="1" id="KW-0472">Membrane</keyword>